<organism evidence="2 3">
    <name type="scientific">Campylobacter estrildidarum</name>
    <dbReference type="NCBI Taxonomy" id="2510189"/>
    <lineage>
        <taxon>Bacteria</taxon>
        <taxon>Pseudomonadati</taxon>
        <taxon>Campylobacterota</taxon>
        <taxon>Epsilonproteobacteria</taxon>
        <taxon>Campylobacterales</taxon>
        <taxon>Campylobacteraceae</taxon>
        <taxon>Campylobacter</taxon>
    </lineage>
</organism>
<dbReference type="InterPro" id="IPR009061">
    <property type="entry name" value="DNA-bd_dom_put_sf"/>
</dbReference>
<dbReference type="InterPro" id="IPR041657">
    <property type="entry name" value="HTH_17"/>
</dbReference>
<comment type="caution">
    <text evidence="2">The sequence shown here is derived from an EMBL/GenBank/DDBJ whole genome shotgun (WGS) entry which is preliminary data.</text>
</comment>
<evidence type="ECO:0000259" key="1">
    <source>
        <dbReference type="Pfam" id="PF12728"/>
    </source>
</evidence>
<dbReference type="RefSeq" id="WP_137620556.1">
    <property type="nucleotide sequence ID" value="NZ_NXLZ01000005.1"/>
</dbReference>
<accession>A0A4V6DW86</accession>
<feature type="domain" description="Helix-turn-helix" evidence="1">
    <location>
        <begin position="15"/>
        <end position="64"/>
    </location>
</feature>
<name>A0A4V6DW86_9BACT</name>
<dbReference type="SUPFAM" id="SSF46955">
    <property type="entry name" value="Putative DNA-binding domain"/>
    <property type="match status" value="1"/>
</dbReference>
<proteinExistence type="predicted"/>
<evidence type="ECO:0000313" key="3">
    <source>
        <dbReference type="Proteomes" id="UP000308838"/>
    </source>
</evidence>
<dbReference type="Pfam" id="PF12728">
    <property type="entry name" value="HTH_17"/>
    <property type="match status" value="1"/>
</dbReference>
<protein>
    <submittedName>
        <fullName evidence="2">Helix-turn-helix domain-containing protein</fullName>
    </submittedName>
</protein>
<dbReference type="AlphaFoldDB" id="A0A4V6DW86"/>
<evidence type="ECO:0000313" key="2">
    <source>
        <dbReference type="EMBL" id="TKX31142.1"/>
    </source>
</evidence>
<dbReference type="Proteomes" id="UP000308838">
    <property type="component" value="Unassembled WGS sequence"/>
</dbReference>
<gene>
    <name evidence="2" type="ORF">CQA69_04180</name>
</gene>
<keyword evidence="3" id="KW-1185">Reference proteome</keyword>
<sequence length="67" mass="8295">MENLNNEKVLAVKKYLTIKDLEILYNIKRNTQNKYRTEKKIPYFKVGKNIFYDRQEIDKWFLSHRVN</sequence>
<dbReference type="EMBL" id="NXLZ01000005">
    <property type="protein sequence ID" value="TKX31142.1"/>
    <property type="molecule type" value="Genomic_DNA"/>
</dbReference>
<dbReference type="OrthoDB" id="5360715at2"/>
<reference evidence="2 3" key="1">
    <citation type="submission" date="2018-05" db="EMBL/GenBank/DDBJ databases">
        <title>Novel Campyloabacter and Helicobacter Species and Strains.</title>
        <authorList>
            <person name="Mannion A.J."/>
            <person name="Shen Z."/>
            <person name="Fox J.G."/>
        </authorList>
    </citation>
    <scope>NUCLEOTIDE SEQUENCE [LARGE SCALE GENOMIC DNA]</scope>
    <source>
        <strain evidence="3">MIT17-664</strain>
    </source>
</reference>